<feature type="region of interest" description="Disordered" evidence="1">
    <location>
        <begin position="131"/>
        <end position="228"/>
    </location>
</feature>
<evidence type="ECO:0000259" key="3">
    <source>
        <dbReference type="Pfam" id="PF16209"/>
    </source>
</evidence>
<dbReference type="InterPro" id="IPR032631">
    <property type="entry name" value="P-type_ATPase_N"/>
</dbReference>
<comment type="caution">
    <text evidence="4">The sequence shown here is derived from an EMBL/GenBank/DDBJ whole genome shotgun (WGS) entry which is preliminary data.</text>
</comment>
<dbReference type="OrthoDB" id="377733at2759"/>
<reference evidence="4" key="2">
    <citation type="submission" date="2017-10" db="EMBL/GenBank/DDBJ databases">
        <title>Ladona fulva Genome sequencing and assembly.</title>
        <authorList>
            <person name="Murali S."/>
            <person name="Richards S."/>
            <person name="Bandaranaike D."/>
            <person name="Bellair M."/>
            <person name="Blankenburg K."/>
            <person name="Chao H."/>
            <person name="Dinh H."/>
            <person name="Doddapaneni H."/>
            <person name="Dugan-Rocha S."/>
            <person name="Elkadiri S."/>
            <person name="Gnanaolivu R."/>
            <person name="Hernandez B."/>
            <person name="Skinner E."/>
            <person name="Javaid M."/>
            <person name="Lee S."/>
            <person name="Li M."/>
            <person name="Ming W."/>
            <person name="Munidasa M."/>
            <person name="Muniz J."/>
            <person name="Nguyen L."/>
            <person name="Hughes D."/>
            <person name="Osuji N."/>
            <person name="Pu L.-L."/>
            <person name="Puazo M."/>
            <person name="Qu C."/>
            <person name="Quiroz J."/>
            <person name="Raj R."/>
            <person name="Weissenberger G."/>
            <person name="Xin Y."/>
            <person name="Zou X."/>
            <person name="Han Y."/>
            <person name="Worley K."/>
            <person name="Muzny D."/>
            <person name="Gibbs R."/>
        </authorList>
    </citation>
    <scope>NUCLEOTIDE SEQUENCE</scope>
    <source>
        <strain evidence="4">Sampled in the wild</strain>
    </source>
</reference>
<dbReference type="AlphaFoldDB" id="A0A8K0KS91"/>
<dbReference type="PANTHER" id="PTHR24092">
    <property type="entry name" value="PROBABLE PHOSPHOLIPID-TRANSPORTING ATPASE"/>
    <property type="match status" value="1"/>
</dbReference>
<dbReference type="Proteomes" id="UP000792457">
    <property type="component" value="Unassembled WGS sequence"/>
</dbReference>
<feature type="domain" description="P-type ATPase N-terminal" evidence="3">
    <location>
        <begin position="336"/>
        <end position="393"/>
    </location>
</feature>
<dbReference type="GO" id="GO:0005886">
    <property type="term" value="C:plasma membrane"/>
    <property type="evidence" value="ECO:0007669"/>
    <property type="project" value="TreeGrafter"/>
</dbReference>
<feature type="transmembrane region" description="Helical" evidence="2">
    <location>
        <begin position="393"/>
        <end position="411"/>
    </location>
</feature>
<keyword evidence="2" id="KW-0472">Membrane</keyword>
<feature type="compositionally biased region" description="Polar residues" evidence="1">
    <location>
        <begin position="158"/>
        <end position="168"/>
    </location>
</feature>
<evidence type="ECO:0000256" key="1">
    <source>
        <dbReference type="SAM" id="MobiDB-lite"/>
    </source>
</evidence>
<feature type="compositionally biased region" description="Polar residues" evidence="1">
    <location>
        <begin position="193"/>
        <end position="202"/>
    </location>
</feature>
<feature type="region of interest" description="Disordered" evidence="1">
    <location>
        <begin position="293"/>
        <end position="342"/>
    </location>
</feature>
<dbReference type="PANTHER" id="PTHR24092:SF218">
    <property type="entry name" value="PHOSPHOLIPID-TRANSPORTING ATPASE"/>
    <property type="match status" value="1"/>
</dbReference>
<dbReference type="SUPFAM" id="SSF81665">
    <property type="entry name" value="Calcium ATPase, transmembrane domain M"/>
    <property type="match status" value="1"/>
</dbReference>
<keyword evidence="2" id="KW-0812">Transmembrane</keyword>
<protein>
    <recommendedName>
        <fullName evidence="3">P-type ATPase N-terminal domain-containing protein</fullName>
    </recommendedName>
</protein>
<evidence type="ECO:0000256" key="2">
    <source>
        <dbReference type="SAM" id="Phobius"/>
    </source>
</evidence>
<dbReference type="Pfam" id="PF16209">
    <property type="entry name" value="PhoLip_ATPase_N"/>
    <property type="match status" value="1"/>
</dbReference>
<keyword evidence="2" id="KW-1133">Transmembrane helix</keyword>
<dbReference type="GO" id="GO:0140326">
    <property type="term" value="F:ATPase-coupled intramembrane lipid transporter activity"/>
    <property type="evidence" value="ECO:0007669"/>
    <property type="project" value="TreeGrafter"/>
</dbReference>
<proteinExistence type="predicted"/>
<dbReference type="GO" id="GO:0045332">
    <property type="term" value="P:phospholipid translocation"/>
    <property type="evidence" value="ECO:0007669"/>
    <property type="project" value="TreeGrafter"/>
</dbReference>
<dbReference type="InterPro" id="IPR023298">
    <property type="entry name" value="ATPase_P-typ_TM_dom_sf"/>
</dbReference>
<name>A0A8K0KS91_LADFU</name>
<accession>A0A8K0KS91</accession>
<dbReference type="EMBL" id="KZ310268">
    <property type="protein sequence ID" value="KAG8239907.1"/>
    <property type="molecule type" value="Genomic_DNA"/>
</dbReference>
<organism evidence="4 5">
    <name type="scientific">Ladona fulva</name>
    <name type="common">Scarce chaser dragonfly</name>
    <name type="synonym">Libellula fulva</name>
    <dbReference type="NCBI Taxonomy" id="123851"/>
    <lineage>
        <taxon>Eukaryota</taxon>
        <taxon>Metazoa</taxon>
        <taxon>Ecdysozoa</taxon>
        <taxon>Arthropoda</taxon>
        <taxon>Hexapoda</taxon>
        <taxon>Insecta</taxon>
        <taxon>Pterygota</taxon>
        <taxon>Palaeoptera</taxon>
        <taxon>Odonata</taxon>
        <taxon>Epiprocta</taxon>
        <taxon>Anisoptera</taxon>
        <taxon>Libelluloidea</taxon>
        <taxon>Libellulidae</taxon>
        <taxon>Ladona</taxon>
    </lineage>
</organism>
<reference evidence="4" key="1">
    <citation type="submission" date="2013-04" db="EMBL/GenBank/DDBJ databases">
        <authorList>
            <person name="Qu J."/>
            <person name="Murali S.C."/>
            <person name="Bandaranaike D."/>
            <person name="Bellair M."/>
            <person name="Blankenburg K."/>
            <person name="Chao H."/>
            <person name="Dinh H."/>
            <person name="Doddapaneni H."/>
            <person name="Downs B."/>
            <person name="Dugan-Rocha S."/>
            <person name="Elkadiri S."/>
            <person name="Gnanaolivu R.D."/>
            <person name="Hernandez B."/>
            <person name="Javaid M."/>
            <person name="Jayaseelan J.C."/>
            <person name="Lee S."/>
            <person name="Li M."/>
            <person name="Ming W."/>
            <person name="Munidasa M."/>
            <person name="Muniz J."/>
            <person name="Nguyen L."/>
            <person name="Ongeri F."/>
            <person name="Osuji N."/>
            <person name="Pu L.-L."/>
            <person name="Puazo M."/>
            <person name="Qu C."/>
            <person name="Quiroz J."/>
            <person name="Raj R."/>
            <person name="Weissenberger G."/>
            <person name="Xin Y."/>
            <person name="Zou X."/>
            <person name="Han Y."/>
            <person name="Richards S."/>
            <person name="Worley K."/>
            <person name="Muzny D."/>
            <person name="Gibbs R."/>
        </authorList>
    </citation>
    <scope>NUCLEOTIDE SEQUENCE</scope>
    <source>
        <strain evidence="4">Sampled in the wild</strain>
    </source>
</reference>
<evidence type="ECO:0000313" key="4">
    <source>
        <dbReference type="EMBL" id="KAG8239907.1"/>
    </source>
</evidence>
<sequence length="433" mass="46341">MMMSGSGEKISECATYLFPVTTVATQPGDGSAPITTTSADIVRKTEVVLVGSAPRDSIPVPTADGSAMVSDVLHAPVRPHTATLPVSTASSLPRNIPHARGHIRSASHGSQSTTATSLLTYGDTVATVPVMPPSSLPSANSLRPPSALKRGHQRALSHGSSTATSVSGGLQRGRLAGSRTDFILPPGHRDDTPGSSASSGRQFSRHLRQASRGSDSLFPIGGGHSRQASRSESIYTLRQSSNAGLFASVPFLTTLWNGRSILFWRRRGSRAPESLDGTVTSADTGGATTTVAVPNNSSVIGGNNQGGASGNAGRRSSRRRTVVPNHLVSPDTPPKRHPNRAFPTNRIRTTKYTLLSFLPKNLFEQFHRMANLYFLFIVLLNWFPAINAFGKEIAMIPVAFVLGVTAIKDMFEDRRRHASDKRINNSTCRVYKR</sequence>
<keyword evidence="5" id="KW-1185">Reference proteome</keyword>
<gene>
    <name evidence="4" type="ORF">J437_LFUL018938</name>
</gene>
<evidence type="ECO:0000313" key="5">
    <source>
        <dbReference type="Proteomes" id="UP000792457"/>
    </source>
</evidence>